<evidence type="ECO:0000313" key="3">
    <source>
        <dbReference type="EMBL" id="KAF9448685.1"/>
    </source>
</evidence>
<dbReference type="SUPFAM" id="SSF50370">
    <property type="entry name" value="Ricin B-like lectins"/>
    <property type="match status" value="1"/>
</dbReference>
<name>A0A9P5XFS0_9AGAR</name>
<dbReference type="Gene3D" id="2.80.10.50">
    <property type="match status" value="1"/>
</dbReference>
<feature type="domain" description="Ricin B lectin" evidence="2">
    <location>
        <begin position="9"/>
        <end position="83"/>
    </location>
</feature>
<dbReference type="InterPro" id="IPR035992">
    <property type="entry name" value="Ricin_B-like_lectins"/>
</dbReference>
<reference evidence="3" key="1">
    <citation type="submission" date="2020-11" db="EMBL/GenBank/DDBJ databases">
        <authorList>
            <consortium name="DOE Joint Genome Institute"/>
            <person name="Ahrendt S."/>
            <person name="Riley R."/>
            <person name="Andreopoulos W."/>
            <person name="Labutti K."/>
            <person name="Pangilinan J."/>
            <person name="Ruiz-Duenas F.J."/>
            <person name="Barrasa J.M."/>
            <person name="Sanchez-Garcia M."/>
            <person name="Camarero S."/>
            <person name="Miyauchi S."/>
            <person name="Serrano A."/>
            <person name="Linde D."/>
            <person name="Babiker R."/>
            <person name="Drula E."/>
            <person name="Ayuso-Fernandez I."/>
            <person name="Pacheco R."/>
            <person name="Padilla G."/>
            <person name="Ferreira P."/>
            <person name="Barriuso J."/>
            <person name="Kellner H."/>
            <person name="Castanera R."/>
            <person name="Alfaro M."/>
            <person name="Ramirez L."/>
            <person name="Pisabarro A.G."/>
            <person name="Kuo A."/>
            <person name="Tritt A."/>
            <person name="Lipzen A."/>
            <person name="He G."/>
            <person name="Yan M."/>
            <person name="Ng V."/>
            <person name="Cullen D."/>
            <person name="Martin F."/>
            <person name="Rosso M.-N."/>
            <person name="Henrissat B."/>
            <person name="Hibbett D."/>
            <person name="Martinez A.T."/>
            <person name="Grigoriev I.V."/>
        </authorList>
    </citation>
    <scope>NUCLEOTIDE SEQUENCE</scope>
    <source>
        <strain evidence="3">MF-IS2</strain>
    </source>
</reference>
<evidence type="ECO:0000259" key="2">
    <source>
        <dbReference type="Pfam" id="PF14200"/>
    </source>
</evidence>
<dbReference type="AlphaFoldDB" id="A0A9P5XFS0"/>
<protein>
    <submittedName>
        <fullName evidence="3">Carbohydrate-binding module family 13 protein</fullName>
    </submittedName>
</protein>
<comment type="caution">
    <text evidence="3">The sequence shown here is derived from an EMBL/GenBank/DDBJ whole genome shotgun (WGS) entry which is preliminary data.</text>
</comment>
<accession>A0A9P5XFS0</accession>
<dbReference type="Pfam" id="PF14200">
    <property type="entry name" value="RicinB_lectin_2"/>
    <property type="match status" value="1"/>
</dbReference>
<organism evidence="3 4">
    <name type="scientific">Macrolepiota fuliginosa MF-IS2</name>
    <dbReference type="NCBI Taxonomy" id="1400762"/>
    <lineage>
        <taxon>Eukaryota</taxon>
        <taxon>Fungi</taxon>
        <taxon>Dikarya</taxon>
        <taxon>Basidiomycota</taxon>
        <taxon>Agaricomycotina</taxon>
        <taxon>Agaricomycetes</taxon>
        <taxon>Agaricomycetidae</taxon>
        <taxon>Agaricales</taxon>
        <taxon>Agaricineae</taxon>
        <taxon>Agaricaceae</taxon>
        <taxon>Macrolepiota</taxon>
    </lineage>
</organism>
<proteinExistence type="predicted"/>
<dbReference type="EMBL" id="MU151153">
    <property type="protein sequence ID" value="KAF9448685.1"/>
    <property type="molecule type" value="Genomic_DNA"/>
</dbReference>
<gene>
    <name evidence="3" type="ORF">P691DRAFT_729235</name>
</gene>
<sequence>MPTQELQSGHRYKVTNLKNKDACLDLSGADNRSIIGYGWHGGDNQKWEAKSESGGWTLKNVASGSFISVEGGQGNSQDGSKIIAEKSPTVWNMEKDENGSMRMSYKASDGSDKSVDLIRHGEGPDVTIWDSWKPGSNQCWQFDEA</sequence>
<feature type="region of interest" description="Disordered" evidence="1">
    <location>
        <begin position="70"/>
        <end position="89"/>
    </location>
</feature>
<dbReference type="InterPro" id="IPR000772">
    <property type="entry name" value="Ricin_B_lectin"/>
</dbReference>
<feature type="region of interest" description="Disordered" evidence="1">
    <location>
        <begin position="94"/>
        <end position="116"/>
    </location>
</feature>
<evidence type="ECO:0000256" key="1">
    <source>
        <dbReference type="SAM" id="MobiDB-lite"/>
    </source>
</evidence>
<dbReference type="Proteomes" id="UP000807342">
    <property type="component" value="Unassembled WGS sequence"/>
</dbReference>
<keyword evidence="4" id="KW-1185">Reference proteome</keyword>
<evidence type="ECO:0000313" key="4">
    <source>
        <dbReference type="Proteomes" id="UP000807342"/>
    </source>
</evidence>
<dbReference type="CDD" id="cd23422">
    <property type="entry name" value="beta-trefoil_Ricin_MPL_CNL"/>
    <property type="match status" value="1"/>
</dbReference>
<dbReference type="OrthoDB" id="2131701at2759"/>